<evidence type="ECO:0000256" key="2">
    <source>
        <dbReference type="SAM" id="SignalP"/>
    </source>
</evidence>
<proteinExistence type="evidence at transcript level"/>
<accession>V5ICZ4</accession>
<evidence type="ECO:0008006" key="4">
    <source>
        <dbReference type="Google" id="ProtNLM"/>
    </source>
</evidence>
<reference evidence="3" key="1">
    <citation type="journal article" date="2015" name="Sci. Rep.">
        <title>Tissue- and time-dependent transcription in Ixodes ricinus salivary glands and midguts when blood feeding on the vertebrate host.</title>
        <authorList>
            <person name="Kotsyfakis M."/>
            <person name="Schwarz A."/>
            <person name="Erhart J."/>
            <person name="Ribeiro J.M."/>
        </authorList>
    </citation>
    <scope>NUCLEOTIDE SEQUENCE</scope>
    <source>
        <tissue evidence="3">Salivary gland and midgut</tissue>
    </source>
</reference>
<dbReference type="GO" id="GO:0005576">
    <property type="term" value="C:extracellular region"/>
    <property type="evidence" value="ECO:0007669"/>
    <property type="project" value="InterPro"/>
</dbReference>
<dbReference type="InterPro" id="IPR001981">
    <property type="entry name" value="Colipase"/>
</dbReference>
<name>V5ICZ4_IXORI</name>
<feature type="signal peptide" evidence="2">
    <location>
        <begin position="1"/>
        <end position="23"/>
    </location>
</feature>
<feature type="chain" id="PRO_5004738679" description="Ixodegrin protein" evidence="2">
    <location>
        <begin position="24"/>
        <end position="122"/>
    </location>
</feature>
<dbReference type="AlphaFoldDB" id="V5ICZ4"/>
<dbReference type="Gene3D" id="2.10.80.10">
    <property type="entry name" value="Lipase, subunit A"/>
    <property type="match status" value="1"/>
</dbReference>
<evidence type="ECO:0000256" key="1">
    <source>
        <dbReference type="SAM" id="MobiDB-lite"/>
    </source>
</evidence>
<organism evidence="3">
    <name type="scientific">Ixodes ricinus</name>
    <name type="common">Common tick</name>
    <name type="synonym">Acarus ricinus</name>
    <dbReference type="NCBI Taxonomy" id="34613"/>
    <lineage>
        <taxon>Eukaryota</taxon>
        <taxon>Metazoa</taxon>
        <taxon>Ecdysozoa</taxon>
        <taxon>Arthropoda</taxon>
        <taxon>Chelicerata</taxon>
        <taxon>Arachnida</taxon>
        <taxon>Acari</taxon>
        <taxon>Parasitiformes</taxon>
        <taxon>Ixodida</taxon>
        <taxon>Ixodoidea</taxon>
        <taxon>Ixodidae</taxon>
        <taxon>Ixodinae</taxon>
        <taxon>Ixodes</taxon>
    </lineage>
</organism>
<dbReference type="EMBL" id="GANP01012832">
    <property type="protein sequence ID" value="JAB71636.1"/>
    <property type="molecule type" value="mRNA"/>
</dbReference>
<sequence>MKTFCLALALTVIVTALLEDVTAEFQGQQPVLPDFPGGPTHRPTPGRRGEPCNPNAPCGKGLCCLRSSNTNKPYATCQPKGGYGTPCSEESIKGGTYTRHCPCRTGYYCPSGPNARCQYPPK</sequence>
<dbReference type="PANTHER" id="PTHR10041:SF5">
    <property type="entry name" value="LEUCINE-RICH COLIPASE-LIKE PROTEIN 1"/>
    <property type="match status" value="1"/>
</dbReference>
<feature type="region of interest" description="Disordered" evidence="1">
    <location>
        <begin position="28"/>
        <end position="50"/>
    </location>
</feature>
<dbReference type="GO" id="GO:0007586">
    <property type="term" value="P:digestion"/>
    <property type="evidence" value="ECO:0007669"/>
    <property type="project" value="InterPro"/>
</dbReference>
<dbReference type="PANTHER" id="PTHR10041">
    <property type="entry name" value="COLIPASE"/>
    <property type="match status" value="1"/>
</dbReference>
<dbReference type="GO" id="GO:0016042">
    <property type="term" value="P:lipid catabolic process"/>
    <property type="evidence" value="ECO:0007669"/>
    <property type="project" value="InterPro"/>
</dbReference>
<dbReference type="GO" id="GO:0008047">
    <property type="term" value="F:enzyme activator activity"/>
    <property type="evidence" value="ECO:0007669"/>
    <property type="project" value="InterPro"/>
</dbReference>
<keyword evidence="2" id="KW-0732">Signal</keyword>
<protein>
    <recommendedName>
        <fullName evidence="4">Ixodegrin protein</fullName>
    </recommendedName>
</protein>
<evidence type="ECO:0000313" key="3">
    <source>
        <dbReference type="EMBL" id="JAB71636.1"/>
    </source>
</evidence>